<evidence type="ECO:0000256" key="7">
    <source>
        <dbReference type="ARBA" id="ARBA00022692"/>
    </source>
</evidence>
<gene>
    <name evidence="16" type="primary">kdpD1</name>
    <name evidence="16" type="ORF">AXFE_27790</name>
</gene>
<evidence type="ECO:0000256" key="14">
    <source>
        <dbReference type="SAM" id="Phobius"/>
    </source>
</evidence>
<dbReference type="GO" id="GO:0000155">
    <property type="term" value="F:phosphorelay sensor kinase activity"/>
    <property type="evidence" value="ECO:0007669"/>
    <property type="project" value="InterPro"/>
</dbReference>
<dbReference type="InterPro" id="IPR036890">
    <property type="entry name" value="HATPase_C_sf"/>
</dbReference>
<evidence type="ECO:0000256" key="12">
    <source>
        <dbReference type="ARBA" id="ARBA00023012"/>
    </source>
</evidence>
<reference evidence="16 17" key="1">
    <citation type="submission" date="2015-01" db="EMBL/GenBank/DDBJ databases">
        <title>Draft genome of the acidophilic iron oxidizer Acidithrix ferrooxidans strain Py-F3.</title>
        <authorList>
            <person name="Poehlein A."/>
            <person name="Eisen S."/>
            <person name="Schloemann M."/>
            <person name="Johnson B.D."/>
            <person name="Daniel R."/>
            <person name="Muehling M."/>
        </authorList>
    </citation>
    <scope>NUCLEOTIDE SEQUENCE [LARGE SCALE GENOMIC DNA]</scope>
    <source>
        <strain evidence="16 17">Py-F3</strain>
    </source>
</reference>
<keyword evidence="7 14" id="KW-0812">Transmembrane</keyword>
<organism evidence="16 17">
    <name type="scientific">Acidithrix ferrooxidans</name>
    <dbReference type="NCBI Taxonomy" id="1280514"/>
    <lineage>
        <taxon>Bacteria</taxon>
        <taxon>Bacillati</taxon>
        <taxon>Actinomycetota</taxon>
        <taxon>Acidimicrobiia</taxon>
        <taxon>Acidimicrobiales</taxon>
        <taxon>Acidimicrobiaceae</taxon>
        <taxon>Acidithrix</taxon>
    </lineage>
</organism>
<keyword evidence="9" id="KW-0418">Kinase</keyword>
<keyword evidence="11 14" id="KW-1133">Transmembrane helix</keyword>
<dbReference type="Pfam" id="PF02518">
    <property type="entry name" value="HATPase_c"/>
    <property type="match status" value="1"/>
</dbReference>
<sequence>MAYDSSKEFARGIGGVLVATIIFGVPLFFIRGSISVATSALVFVVPVVIGTVIGGFRVGVIGAAIGFLVYDFFFIPPFYTLSVGADQNWIALGVYVMVVLVVSRVVSNLGEARAISLRESSINLRLFELSQMLIGDKSLSDLANSIALNLYDAFILEFVVILVENSGALEPIAVVGKIDVAILLEQFKADNDHLMQNLDLGPNGELNVDRLFAIALTVQTKPVGILVVKFKSAKREDLRILNTFANQAGLALNHARLAQEAKHARMMAESQRWQRALLGTVSHDLRTPLTAIKASISNLRDPCLEIEAADRDELFRMIEAQADRLSRLVVNLLDMSRLEAGALEPRFSPVEIDVLIEEGIDSLMLTGELKEWIEIFISPEVPDVMADHTLVAQVVGNLLDNAIRHSPANSVIDVAARLQDGRVLIEIRDRGPGVDKEDESAIFRMFEQRLNGGRAGIGLAIAKAFVEAHGERISVRNAPDGGAIFFFTLAIAPMETIHEL</sequence>
<evidence type="ECO:0000256" key="9">
    <source>
        <dbReference type="ARBA" id="ARBA00022777"/>
    </source>
</evidence>
<evidence type="ECO:0000256" key="10">
    <source>
        <dbReference type="ARBA" id="ARBA00022840"/>
    </source>
</evidence>
<dbReference type="PATRIC" id="fig|1280514.3.peg.3650"/>
<dbReference type="SMART" id="SM00388">
    <property type="entry name" value="HisKA"/>
    <property type="match status" value="1"/>
</dbReference>
<dbReference type="PRINTS" id="PR00344">
    <property type="entry name" value="BCTRLSENSOR"/>
</dbReference>
<keyword evidence="5" id="KW-0597">Phosphoprotein</keyword>
<dbReference type="RefSeq" id="WP_052606468.1">
    <property type="nucleotide sequence ID" value="NZ_JXYS01000086.1"/>
</dbReference>
<dbReference type="OrthoDB" id="9757990at2"/>
<dbReference type="PANTHER" id="PTHR45569:SF1">
    <property type="entry name" value="SENSOR PROTEIN KDPD"/>
    <property type="match status" value="1"/>
</dbReference>
<dbReference type="InterPro" id="IPR052023">
    <property type="entry name" value="Histidine_kinase_KdpD"/>
</dbReference>
<name>A0A0D8HEK3_9ACTN</name>
<evidence type="ECO:0000259" key="15">
    <source>
        <dbReference type="PROSITE" id="PS50109"/>
    </source>
</evidence>
<dbReference type="Proteomes" id="UP000032360">
    <property type="component" value="Unassembled WGS sequence"/>
</dbReference>
<evidence type="ECO:0000313" key="16">
    <source>
        <dbReference type="EMBL" id="KJF16375.1"/>
    </source>
</evidence>
<dbReference type="Gene3D" id="1.20.120.620">
    <property type="entry name" value="Backbone structure of the membrane domain of e. Coli histidine kinase receptor kdpd"/>
    <property type="match status" value="1"/>
</dbReference>
<feature type="transmembrane region" description="Helical" evidence="14">
    <location>
        <begin position="42"/>
        <end position="69"/>
    </location>
</feature>
<dbReference type="InterPro" id="IPR025201">
    <property type="entry name" value="KdpD_TM"/>
</dbReference>
<evidence type="ECO:0000313" key="17">
    <source>
        <dbReference type="Proteomes" id="UP000032360"/>
    </source>
</evidence>
<dbReference type="Pfam" id="PF00512">
    <property type="entry name" value="HisKA"/>
    <property type="match status" value="1"/>
</dbReference>
<dbReference type="SUPFAM" id="SSF47384">
    <property type="entry name" value="Homodimeric domain of signal transducing histidine kinase"/>
    <property type="match status" value="1"/>
</dbReference>
<dbReference type="CDD" id="cd00075">
    <property type="entry name" value="HATPase"/>
    <property type="match status" value="1"/>
</dbReference>
<dbReference type="InterPro" id="IPR004358">
    <property type="entry name" value="Sig_transdc_His_kin-like_C"/>
</dbReference>
<dbReference type="InterPro" id="IPR003661">
    <property type="entry name" value="HisK_dim/P_dom"/>
</dbReference>
<dbReference type="Gene3D" id="3.30.565.10">
    <property type="entry name" value="Histidine kinase-like ATPase, C-terminal domain"/>
    <property type="match status" value="1"/>
</dbReference>
<evidence type="ECO:0000256" key="3">
    <source>
        <dbReference type="ARBA" id="ARBA00004236"/>
    </source>
</evidence>
<evidence type="ECO:0000256" key="13">
    <source>
        <dbReference type="ARBA" id="ARBA00023136"/>
    </source>
</evidence>
<comment type="subcellular location">
    <subcellularLocation>
        <location evidence="3">Cell membrane</location>
    </subcellularLocation>
    <subcellularLocation>
        <location evidence="2">Membrane</location>
        <topology evidence="2">Multi-pass membrane protein</topology>
    </subcellularLocation>
</comment>
<feature type="transmembrane region" description="Helical" evidence="14">
    <location>
        <begin position="12"/>
        <end position="30"/>
    </location>
</feature>
<dbReference type="Pfam" id="PF13493">
    <property type="entry name" value="DUF4118"/>
    <property type="match status" value="1"/>
</dbReference>
<feature type="domain" description="Histidine kinase" evidence="15">
    <location>
        <begin position="280"/>
        <end position="493"/>
    </location>
</feature>
<accession>A0A0D8HEK3</accession>
<dbReference type="InterPro" id="IPR036097">
    <property type="entry name" value="HisK_dim/P_sf"/>
</dbReference>
<dbReference type="EC" id="2.7.13.3" evidence="4"/>
<protein>
    <recommendedName>
        <fullName evidence="4">histidine kinase</fullName>
        <ecNumber evidence="4">2.7.13.3</ecNumber>
    </recommendedName>
</protein>
<evidence type="ECO:0000256" key="4">
    <source>
        <dbReference type="ARBA" id="ARBA00012438"/>
    </source>
</evidence>
<keyword evidence="8" id="KW-0547">Nucleotide-binding</keyword>
<dbReference type="GO" id="GO:0005886">
    <property type="term" value="C:plasma membrane"/>
    <property type="evidence" value="ECO:0007669"/>
    <property type="project" value="UniProtKB-SubCell"/>
</dbReference>
<dbReference type="InterPro" id="IPR003594">
    <property type="entry name" value="HATPase_dom"/>
</dbReference>
<keyword evidence="10" id="KW-0067">ATP-binding</keyword>
<evidence type="ECO:0000256" key="11">
    <source>
        <dbReference type="ARBA" id="ARBA00022989"/>
    </source>
</evidence>
<keyword evidence="6 16" id="KW-0808">Transferase</keyword>
<keyword evidence="12" id="KW-0902">Two-component regulatory system</keyword>
<evidence type="ECO:0000256" key="5">
    <source>
        <dbReference type="ARBA" id="ARBA00022553"/>
    </source>
</evidence>
<dbReference type="InterPro" id="IPR038318">
    <property type="entry name" value="KdpD_sf"/>
</dbReference>
<dbReference type="STRING" id="1280514.AXFE_27790"/>
<dbReference type="SMART" id="SM00387">
    <property type="entry name" value="HATPase_c"/>
    <property type="match status" value="1"/>
</dbReference>
<evidence type="ECO:0000256" key="2">
    <source>
        <dbReference type="ARBA" id="ARBA00004141"/>
    </source>
</evidence>
<dbReference type="SUPFAM" id="SSF55781">
    <property type="entry name" value="GAF domain-like"/>
    <property type="match status" value="1"/>
</dbReference>
<dbReference type="GO" id="GO:0005524">
    <property type="term" value="F:ATP binding"/>
    <property type="evidence" value="ECO:0007669"/>
    <property type="project" value="UniProtKB-KW"/>
</dbReference>
<dbReference type="CDD" id="cd00082">
    <property type="entry name" value="HisKA"/>
    <property type="match status" value="1"/>
</dbReference>
<dbReference type="Gene3D" id="3.30.450.40">
    <property type="match status" value="1"/>
</dbReference>
<dbReference type="EMBL" id="JXYS01000086">
    <property type="protein sequence ID" value="KJF16375.1"/>
    <property type="molecule type" value="Genomic_DNA"/>
</dbReference>
<evidence type="ECO:0000256" key="6">
    <source>
        <dbReference type="ARBA" id="ARBA00022679"/>
    </source>
</evidence>
<keyword evidence="17" id="KW-1185">Reference proteome</keyword>
<keyword evidence="13 14" id="KW-0472">Membrane</keyword>
<dbReference type="Gene3D" id="1.10.287.130">
    <property type="match status" value="1"/>
</dbReference>
<dbReference type="SUPFAM" id="SSF55874">
    <property type="entry name" value="ATPase domain of HSP90 chaperone/DNA topoisomerase II/histidine kinase"/>
    <property type="match status" value="1"/>
</dbReference>
<comment type="catalytic activity">
    <reaction evidence="1">
        <text>ATP + protein L-histidine = ADP + protein N-phospho-L-histidine.</text>
        <dbReference type="EC" id="2.7.13.3"/>
    </reaction>
</comment>
<dbReference type="InterPro" id="IPR005467">
    <property type="entry name" value="His_kinase_dom"/>
</dbReference>
<evidence type="ECO:0000256" key="1">
    <source>
        <dbReference type="ARBA" id="ARBA00000085"/>
    </source>
</evidence>
<evidence type="ECO:0000256" key="8">
    <source>
        <dbReference type="ARBA" id="ARBA00022741"/>
    </source>
</evidence>
<proteinExistence type="predicted"/>
<comment type="caution">
    <text evidence="16">The sequence shown here is derived from an EMBL/GenBank/DDBJ whole genome shotgun (WGS) entry which is preliminary data.</text>
</comment>
<dbReference type="PROSITE" id="PS50109">
    <property type="entry name" value="HIS_KIN"/>
    <property type="match status" value="1"/>
</dbReference>
<dbReference type="InterPro" id="IPR029016">
    <property type="entry name" value="GAF-like_dom_sf"/>
</dbReference>
<feature type="transmembrane region" description="Helical" evidence="14">
    <location>
        <begin position="89"/>
        <end position="107"/>
    </location>
</feature>
<dbReference type="PANTHER" id="PTHR45569">
    <property type="entry name" value="SENSOR PROTEIN KDPD"/>
    <property type="match status" value="1"/>
</dbReference>
<dbReference type="AlphaFoldDB" id="A0A0D8HEK3"/>